<dbReference type="EMBL" id="JAAAHW010006241">
    <property type="protein sequence ID" value="KAF9964003.1"/>
    <property type="molecule type" value="Genomic_DNA"/>
</dbReference>
<evidence type="ECO:0000313" key="5">
    <source>
        <dbReference type="Proteomes" id="UP000749646"/>
    </source>
</evidence>
<dbReference type="Pfam" id="PF12796">
    <property type="entry name" value="Ank_2"/>
    <property type="match status" value="1"/>
</dbReference>
<feature type="domain" description="Dilute" evidence="3">
    <location>
        <begin position="417"/>
        <end position="723"/>
    </location>
</feature>
<dbReference type="InterPro" id="IPR002110">
    <property type="entry name" value="Ankyrin_rpt"/>
</dbReference>
<proteinExistence type="predicted"/>
<feature type="repeat" description="ANK" evidence="1">
    <location>
        <begin position="221"/>
        <end position="253"/>
    </location>
</feature>
<keyword evidence="5" id="KW-1185">Reference proteome</keyword>
<evidence type="ECO:0000313" key="4">
    <source>
        <dbReference type="EMBL" id="KAF9964003.1"/>
    </source>
</evidence>
<dbReference type="SUPFAM" id="SSF48403">
    <property type="entry name" value="Ankyrin repeat"/>
    <property type="match status" value="1"/>
</dbReference>
<dbReference type="InterPro" id="IPR052072">
    <property type="entry name" value="Vascular_dev_regulator"/>
</dbReference>
<gene>
    <name evidence="4" type="ORF">BGZ65_011594</name>
</gene>
<dbReference type="PROSITE" id="PS51126">
    <property type="entry name" value="DILUTE"/>
    <property type="match status" value="1"/>
</dbReference>
<dbReference type="Proteomes" id="UP000749646">
    <property type="component" value="Unassembled WGS sequence"/>
</dbReference>
<evidence type="ECO:0000256" key="2">
    <source>
        <dbReference type="SAM" id="MobiDB-lite"/>
    </source>
</evidence>
<dbReference type="PROSITE" id="PS50088">
    <property type="entry name" value="ANK_REPEAT"/>
    <property type="match status" value="2"/>
</dbReference>
<keyword evidence="1" id="KW-0040">ANK repeat</keyword>
<feature type="region of interest" description="Disordered" evidence="2">
    <location>
        <begin position="772"/>
        <end position="793"/>
    </location>
</feature>
<dbReference type="AlphaFoldDB" id="A0A9P6M2N0"/>
<evidence type="ECO:0000259" key="3">
    <source>
        <dbReference type="PROSITE" id="PS51126"/>
    </source>
</evidence>
<feature type="region of interest" description="Disordered" evidence="2">
    <location>
        <begin position="1"/>
        <end position="50"/>
    </location>
</feature>
<feature type="region of interest" description="Disordered" evidence="2">
    <location>
        <begin position="531"/>
        <end position="574"/>
    </location>
</feature>
<accession>A0A9P6M2N0</accession>
<dbReference type="Pfam" id="PF01843">
    <property type="entry name" value="DIL"/>
    <property type="match status" value="1"/>
</dbReference>
<protein>
    <recommendedName>
        <fullName evidence="3">Dilute domain-containing protein</fullName>
    </recommendedName>
</protein>
<feature type="repeat" description="ANK" evidence="1">
    <location>
        <begin position="188"/>
        <end position="220"/>
    </location>
</feature>
<reference evidence="4" key="1">
    <citation type="journal article" date="2020" name="Fungal Divers.">
        <title>Resolving the Mortierellaceae phylogeny through synthesis of multi-gene phylogenetics and phylogenomics.</title>
        <authorList>
            <person name="Vandepol N."/>
            <person name="Liber J."/>
            <person name="Desiro A."/>
            <person name="Na H."/>
            <person name="Kennedy M."/>
            <person name="Barry K."/>
            <person name="Grigoriev I.V."/>
            <person name="Miller A.N."/>
            <person name="O'Donnell K."/>
            <person name="Stajich J.E."/>
            <person name="Bonito G."/>
        </authorList>
    </citation>
    <scope>NUCLEOTIDE SEQUENCE</scope>
    <source>
        <strain evidence="4">MES-2147</strain>
    </source>
</reference>
<dbReference type="PANTHER" id="PTHR16027:SF6">
    <property type="entry name" value="DILUTE DOMAIN-CONTAINING PROTEIN"/>
    <property type="match status" value="1"/>
</dbReference>
<dbReference type="SMART" id="SM01132">
    <property type="entry name" value="DIL"/>
    <property type="match status" value="1"/>
</dbReference>
<dbReference type="PANTHER" id="PTHR16027">
    <property type="entry name" value="DILUTE DOMAIN-CONTAINING PROTEIN YPR089W"/>
    <property type="match status" value="1"/>
</dbReference>
<feature type="compositionally biased region" description="Polar residues" evidence="2">
    <location>
        <begin position="33"/>
        <end position="50"/>
    </location>
</feature>
<comment type="caution">
    <text evidence="4">The sequence shown here is derived from an EMBL/GenBank/DDBJ whole genome shotgun (WGS) entry which is preliminary data.</text>
</comment>
<dbReference type="GO" id="GO:0051020">
    <property type="term" value="F:GTPase binding"/>
    <property type="evidence" value="ECO:0007669"/>
    <property type="project" value="TreeGrafter"/>
</dbReference>
<dbReference type="SMART" id="SM00248">
    <property type="entry name" value="ANK"/>
    <property type="match status" value="2"/>
</dbReference>
<dbReference type="OrthoDB" id="426293at2759"/>
<organism evidence="4 5">
    <name type="scientific">Modicella reniformis</name>
    <dbReference type="NCBI Taxonomy" id="1440133"/>
    <lineage>
        <taxon>Eukaryota</taxon>
        <taxon>Fungi</taxon>
        <taxon>Fungi incertae sedis</taxon>
        <taxon>Mucoromycota</taxon>
        <taxon>Mortierellomycotina</taxon>
        <taxon>Mortierellomycetes</taxon>
        <taxon>Mortierellales</taxon>
        <taxon>Mortierellaceae</taxon>
        <taxon>Modicella</taxon>
    </lineage>
</organism>
<dbReference type="InterPro" id="IPR002710">
    <property type="entry name" value="Dilute_dom"/>
</dbReference>
<name>A0A9P6M2N0_9FUNG</name>
<evidence type="ECO:0000256" key="1">
    <source>
        <dbReference type="PROSITE-ProRule" id="PRU00023"/>
    </source>
</evidence>
<dbReference type="PROSITE" id="PS50297">
    <property type="entry name" value="ANK_REP_REGION"/>
    <property type="match status" value="1"/>
</dbReference>
<sequence>MNPKDSMDMAAPSPYHHRYSQLSTSTMDDDDYSQSGLNSPASETSGCGVTDKNNTLYTQSGAKHCFSQSPDEKEKVDQDYFAGHNVDLQVKQMPVQSLTWTPSSSLKKISDRPISSSVEQLDINQLLDSLVSLDDPCTLLQRSISDEEKKSKMSKLLTRAASNGELSRITDILDNFRDWVDIDARDEDGSTALIHAACFGQTTAVSMLLDAGASVEERDSFGWTALVWATNSKREAIVRLLLNHGASPKTQTASGRTVVDFLRHEPNDTSQTAKIANIFKDPAVVRAFSSIHVSATLQDRDRVDRKMVMMTEDERQYQTTTMDDSKEFDADMTLDDRSLSDETDLEDEGDFDWEKCLPYQMLVFSSGDIPRLINTVITTMEPIHSKPYKPIPAYVLFLAARFARNFSTPDLLDELLDSTISAIHSVTKSKPDDVILSAFWTSNTSSLVHFLRKDATLYPVLEVYEEKFEILLRDILQIIVMDAEKRIEQVLEPAMLEHVTIGGLGEVKFKYDWAFSFWRGIGNRSRSFRRSKRFSAPPPMTPMTPIVPPTPASLRRPSLQTQRPPPPGTVGVPPTTITTTLSSLLCVMQMFDVHPEITQYVVARLLYYTACEVFNIMIQNRKYLSRSQALQTRLNLSVLEDWLRNNRLPSRLADQLTPLVQLLQLLQVLSQQKDLATWIETRKKVDMLNATQIKQVVNMYRYEVDEQRLPPEVTKYVLQVVADTEKVRRQSLERKASTSSFAGSVASSKSYACSVHSRDEVEVVETASVRSSSGTIRSSEIEQGEDETAVPSTTKNSRTWVLFQIPNNLAARDDGAEREFVPQIPDEVMSLLDSQVYGRTF</sequence>
<feature type="compositionally biased region" description="Pro residues" evidence="2">
    <location>
        <begin position="536"/>
        <end position="551"/>
    </location>
</feature>
<dbReference type="Gene3D" id="1.25.40.20">
    <property type="entry name" value="Ankyrin repeat-containing domain"/>
    <property type="match status" value="1"/>
</dbReference>
<dbReference type="InterPro" id="IPR036770">
    <property type="entry name" value="Ankyrin_rpt-contain_sf"/>
</dbReference>